<reference evidence="12" key="3">
    <citation type="submission" date="2025-09" db="UniProtKB">
        <authorList>
            <consortium name="Ensembl"/>
        </authorList>
    </citation>
    <scope>IDENTIFICATION</scope>
</reference>
<dbReference type="PANTHER" id="PTHR28659">
    <property type="entry name" value="RETICULON-LIKE PROTEIN"/>
    <property type="match status" value="1"/>
</dbReference>
<dbReference type="GO" id="GO:0061709">
    <property type="term" value="P:reticulophagy"/>
    <property type="evidence" value="ECO:0007669"/>
    <property type="project" value="InterPro"/>
</dbReference>
<keyword evidence="4 10" id="KW-0812">Transmembrane</keyword>
<dbReference type="GeneTree" id="ENSGT00940000166807"/>
<dbReference type="InterPro" id="IPR057282">
    <property type="entry name" value="RETREG1-3-like_RHD"/>
</dbReference>
<dbReference type="AlphaFoldDB" id="A0AAX7V8W4"/>
<evidence type="ECO:0000259" key="11">
    <source>
        <dbReference type="Pfam" id="PF24456"/>
    </source>
</evidence>
<keyword evidence="13" id="KW-1185">Reference proteome</keyword>
<evidence type="ECO:0000256" key="1">
    <source>
        <dbReference type="ARBA" id="ARBA00004477"/>
    </source>
</evidence>
<sequence length="478" mass="52131">MTHTGTMQGADVGDCSANQSADICLRSRSCSSERDGQVRAVKAALQSRLGPYEPVLTYLQSVLVWEKPFHCVLLYIVINVVFWFFALTSLRLIFLSASGMVVLVCLDTWRNKIWPEIRVRKLDESENESWGLVHPGTLSVPELCHHIAEAWFCIVTCGVFSCLAIIGRYIPGLVLSYSALLATLLTPLAAYHKLFQHLGIKLEPVLQRLDFSVRGYMMLKPIDNQFLRRPLHGAASGEASDSEEELAAFCPTFDDAVVAKELALTDSEHSDAEASYTDNGTFNLSRGQTPLTEGSEDFDRHSDAEESFAQDLPDFPSINPDATLMDDDDDTSIGLPSLGLSGLASHRASVLDVESHLDSDQEDLDAELSLSSLPPASNITGDLAGVIASNMIQAAIVGALQPRPPAAQRREGPPRAGAHRSYRKQSSSELDTDLDGEDFEMLDQSELNQLDPFSEGAGSRRGESQGSNFLSSLLGKPQ</sequence>
<evidence type="ECO:0000256" key="7">
    <source>
        <dbReference type="ARBA" id="ARBA00023006"/>
    </source>
</evidence>
<feature type="transmembrane region" description="Helical" evidence="10">
    <location>
        <begin position="172"/>
        <end position="191"/>
    </location>
</feature>
<feature type="transmembrane region" description="Helical" evidence="10">
    <location>
        <begin position="69"/>
        <end position="86"/>
    </location>
</feature>
<comment type="subcellular location">
    <subcellularLocation>
        <location evidence="1">Endoplasmic reticulum membrane</location>
        <topology evidence="1">Multi-pass membrane protein</topology>
    </subcellularLocation>
</comment>
<keyword evidence="8 10" id="KW-0472">Membrane</keyword>
<evidence type="ECO:0000256" key="6">
    <source>
        <dbReference type="ARBA" id="ARBA00022989"/>
    </source>
</evidence>
<feature type="region of interest" description="Disordered" evidence="9">
    <location>
        <begin position="268"/>
        <end position="316"/>
    </location>
</feature>
<evidence type="ECO:0000256" key="3">
    <source>
        <dbReference type="ARBA" id="ARBA00022553"/>
    </source>
</evidence>
<evidence type="ECO:0000313" key="12">
    <source>
        <dbReference type="Ensembl" id="ENSACLP00000078019.1"/>
    </source>
</evidence>
<evidence type="ECO:0000256" key="4">
    <source>
        <dbReference type="ARBA" id="ARBA00022692"/>
    </source>
</evidence>
<reference evidence="12" key="1">
    <citation type="submission" date="2018-05" db="EMBL/GenBank/DDBJ databases">
        <authorList>
            <person name="Datahose"/>
        </authorList>
    </citation>
    <scope>NUCLEOTIDE SEQUENCE</scope>
</reference>
<dbReference type="Ensembl" id="ENSACLT00000057140.1">
    <property type="protein sequence ID" value="ENSACLP00000078019.1"/>
    <property type="gene ID" value="ENSACLG00000003819.2"/>
</dbReference>
<comment type="similarity">
    <text evidence="2">Belongs to the RETREG family.</text>
</comment>
<keyword evidence="7" id="KW-0072">Autophagy</keyword>
<dbReference type="GO" id="GO:0005789">
    <property type="term" value="C:endoplasmic reticulum membrane"/>
    <property type="evidence" value="ECO:0007669"/>
    <property type="project" value="UniProtKB-SubCell"/>
</dbReference>
<evidence type="ECO:0000256" key="9">
    <source>
        <dbReference type="SAM" id="MobiDB-lite"/>
    </source>
</evidence>
<feature type="compositionally biased region" description="Polar residues" evidence="9">
    <location>
        <begin position="276"/>
        <end position="292"/>
    </location>
</feature>
<organism evidence="12 13">
    <name type="scientific">Astatotilapia calliptera</name>
    <name type="common">Eastern happy</name>
    <name type="synonym">Chromis callipterus</name>
    <dbReference type="NCBI Taxonomy" id="8154"/>
    <lineage>
        <taxon>Eukaryota</taxon>
        <taxon>Metazoa</taxon>
        <taxon>Chordata</taxon>
        <taxon>Craniata</taxon>
        <taxon>Vertebrata</taxon>
        <taxon>Euteleostomi</taxon>
        <taxon>Actinopterygii</taxon>
        <taxon>Neopterygii</taxon>
        <taxon>Teleostei</taxon>
        <taxon>Neoteleostei</taxon>
        <taxon>Acanthomorphata</taxon>
        <taxon>Ovalentaria</taxon>
        <taxon>Cichlomorphae</taxon>
        <taxon>Cichliformes</taxon>
        <taxon>Cichlidae</taxon>
        <taxon>African cichlids</taxon>
        <taxon>Pseudocrenilabrinae</taxon>
        <taxon>Haplochromini</taxon>
        <taxon>Astatotilapia</taxon>
    </lineage>
</organism>
<feature type="domain" description="RETREG1-3/ARL6IP-like N-terminal reticulon-homology" evidence="11">
    <location>
        <begin position="50"/>
        <end position="152"/>
    </location>
</feature>
<evidence type="ECO:0000256" key="5">
    <source>
        <dbReference type="ARBA" id="ARBA00022824"/>
    </source>
</evidence>
<dbReference type="Proteomes" id="UP000265100">
    <property type="component" value="Chromosome 4"/>
</dbReference>
<name>A0AAX7V8W4_ASTCA</name>
<evidence type="ECO:0000313" key="13">
    <source>
        <dbReference type="Proteomes" id="UP000265100"/>
    </source>
</evidence>
<keyword evidence="6 10" id="KW-1133">Transmembrane helix</keyword>
<evidence type="ECO:0000256" key="10">
    <source>
        <dbReference type="SAM" id="Phobius"/>
    </source>
</evidence>
<dbReference type="PANTHER" id="PTHR28659:SF1">
    <property type="entry name" value="RETICULOPHAGY REGULATOR 3"/>
    <property type="match status" value="1"/>
</dbReference>
<gene>
    <name evidence="12" type="primary">RETREG3</name>
</gene>
<keyword evidence="3" id="KW-0597">Phosphoprotein</keyword>
<dbReference type="Pfam" id="PF24456">
    <property type="entry name" value="RHD_RETREG1-3"/>
    <property type="match status" value="1"/>
</dbReference>
<evidence type="ECO:0000256" key="8">
    <source>
        <dbReference type="ARBA" id="ARBA00023136"/>
    </source>
</evidence>
<feature type="compositionally biased region" description="Acidic residues" evidence="9">
    <location>
        <begin position="430"/>
        <end position="443"/>
    </location>
</feature>
<proteinExistence type="inferred from homology"/>
<keyword evidence="5" id="KW-0256">Endoplasmic reticulum</keyword>
<evidence type="ECO:0000256" key="2">
    <source>
        <dbReference type="ARBA" id="ARBA00006299"/>
    </source>
</evidence>
<feature type="transmembrane region" description="Helical" evidence="10">
    <location>
        <begin position="147"/>
        <end position="166"/>
    </location>
</feature>
<feature type="region of interest" description="Disordered" evidence="9">
    <location>
        <begin position="402"/>
        <end position="478"/>
    </location>
</feature>
<protein>
    <recommendedName>
        <fullName evidence="11">RETREG1-3/ARL6IP-like N-terminal reticulon-homology domain-containing protein</fullName>
    </recommendedName>
</protein>
<reference evidence="12" key="2">
    <citation type="submission" date="2025-08" db="UniProtKB">
        <authorList>
            <consortium name="Ensembl"/>
        </authorList>
    </citation>
    <scope>IDENTIFICATION</scope>
</reference>
<accession>A0AAX7V8W4</accession>
<dbReference type="InterPro" id="IPR043384">
    <property type="entry name" value="RETREG1/3"/>
</dbReference>